<keyword evidence="1" id="KW-0413">Isomerase</keyword>
<dbReference type="GO" id="GO:0016853">
    <property type="term" value="F:isomerase activity"/>
    <property type="evidence" value="ECO:0007669"/>
    <property type="project" value="UniProtKB-KW"/>
</dbReference>
<organism evidence="1 2">
    <name type="scientific">Plantactinospora soyae</name>
    <dbReference type="NCBI Taxonomy" id="1544732"/>
    <lineage>
        <taxon>Bacteria</taxon>
        <taxon>Bacillati</taxon>
        <taxon>Actinomycetota</taxon>
        <taxon>Actinomycetes</taxon>
        <taxon>Micromonosporales</taxon>
        <taxon>Micromonosporaceae</taxon>
        <taxon>Plantactinospora</taxon>
    </lineage>
</organism>
<evidence type="ECO:0000313" key="1">
    <source>
        <dbReference type="EMBL" id="MBE1489385.1"/>
    </source>
</evidence>
<comment type="caution">
    <text evidence="1">The sequence shown here is derived from an EMBL/GenBank/DDBJ whole genome shotgun (WGS) entry which is preliminary data.</text>
</comment>
<reference evidence="1" key="1">
    <citation type="submission" date="2020-10" db="EMBL/GenBank/DDBJ databases">
        <title>Sequencing the genomes of 1000 actinobacteria strains.</title>
        <authorList>
            <person name="Klenk H.-P."/>
        </authorList>
    </citation>
    <scope>NUCLEOTIDE SEQUENCE</scope>
    <source>
        <strain evidence="1">DSM 46832</strain>
    </source>
</reference>
<sequence length="31" mass="3505">MSGVELLMVDAATDHRSFANQLRWDNGYHGL</sequence>
<dbReference type="EMBL" id="JADBEB010000001">
    <property type="protein sequence ID" value="MBE1489385.1"/>
    <property type="molecule type" value="Genomic_DNA"/>
</dbReference>
<dbReference type="Proteomes" id="UP000649753">
    <property type="component" value="Unassembled WGS sequence"/>
</dbReference>
<proteinExistence type="predicted"/>
<keyword evidence="2" id="KW-1185">Reference proteome</keyword>
<gene>
    <name evidence="1" type="ORF">H4W31_005023</name>
</gene>
<dbReference type="AlphaFoldDB" id="A0A927ME16"/>
<protein>
    <submittedName>
        <fullName evidence="1">L-arabinose isomerase</fullName>
    </submittedName>
</protein>
<accession>A0A927ME16</accession>
<evidence type="ECO:0000313" key="2">
    <source>
        <dbReference type="Proteomes" id="UP000649753"/>
    </source>
</evidence>
<name>A0A927ME16_9ACTN</name>